<dbReference type="SUPFAM" id="SSF54495">
    <property type="entry name" value="UBC-like"/>
    <property type="match status" value="1"/>
</dbReference>
<evidence type="ECO:0000256" key="4">
    <source>
        <dbReference type="RuleBase" id="RU362109"/>
    </source>
</evidence>
<dbReference type="InterPro" id="IPR023313">
    <property type="entry name" value="UBQ-conjugating_AS"/>
</dbReference>
<accession>A0ABR2KBX2</accession>
<dbReference type="InterPro" id="IPR000608">
    <property type="entry name" value="UBC"/>
</dbReference>
<evidence type="ECO:0000256" key="2">
    <source>
        <dbReference type="ARBA" id="ARBA00022786"/>
    </source>
</evidence>
<dbReference type="Proteomes" id="UP001470230">
    <property type="component" value="Unassembled WGS sequence"/>
</dbReference>
<sequence length="143" mass="16366">MKELDEISKNPIENITAGPVGEDIFHWKAQIHGPEDSPYKDGVFVLNINFPFDYPLKPPKCSFDTKVYHPNIGSNGEICLDILKKEWKPIESIRNVLQNIYFLFLTPDPDDALSAEIASQYKNDQEAFKKTAQEWTKQYATSS</sequence>
<dbReference type="SMART" id="SM00212">
    <property type="entry name" value="UBCc"/>
    <property type="match status" value="1"/>
</dbReference>
<proteinExistence type="inferred from homology"/>
<keyword evidence="4" id="KW-0067">ATP-binding</keyword>
<comment type="caution">
    <text evidence="6">The sequence shown here is derived from an EMBL/GenBank/DDBJ whole genome shotgun (WGS) entry which is preliminary data.</text>
</comment>
<keyword evidence="4" id="KW-0547">Nucleotide-binding</keyword>
<evidence type="ECO:0000259" key="5">
    <source>
        <dbReference type="PROSITE" id="PS50127"/>
    </source>
</evidence>
<dbReference type="PROSITE" id="PS50127">
    <property type="entry name" value="UBC_2"/>
    <property type="match status" value="1"/>
</dbReference>
<protein>
    <recommendedName>
        <fullName evidence="5">UBC core domain-containing protein</fullName>
    </recommendedName>
</protein>
<dbReference type="Pfam" id="PF00179">
    <property type="entry name" value="UQ_con"/>
    <property type="match status" value="1"/>
</dbReference>
<keyword evidence="2 4" id="KW-0833">Ubl conjugation pathway</keyword>
<dbReference type="PROSITE" id="PS00183">
    <property type="entry name" value="UBC_1"/>
    <property type="match status" value="1"/>
</dbReference>
<gene>
    <name evidence="6" type="ORF">M9Y10_033358</name>
</gene>
<organism evidence="6 7">
    <name type="scientific">Tritrichomonas musculus</name>
    <dbReference type="NCBI Taxonomy" id="1915356"/>
    <lineage>
        <taxon>Eukaryota</taxon>
        <taxon>Metamonada</taxon>
        <taxon>Parabasalia</taxon>
        <taxon>Tritrichomonadida</taxon>
        <taxon>Tritrichomonadidae</taxon>
        <taxon>Tritrichomonas</taxon>
    </lineage>
</organism>
<evidence type="ECO:0000313" key="6">
    <source>
        <dbReference type="EMBL" id="KAK8888626.1"/>
    </source>
</evidence>
<evidence type="ECO:0000313" key="7">
    <source>
        <dbReference type="Proteomes" id="UP001470230"/>
    </source>
</evidence>
<evidence type="ECO:0000256" key="1">
    <source>
        <dbReference type="ARBA" id="ARBA00022679"/>
    </source>
</evidence>
<dbReference type="InterPro" id="IPR016135">
    <property type="entry name" value="UBQ-conjugating_enzyme/RWD"/>
</dbReference>
<comment type="similarity">
    <text evidence="4">Belongs to the ubiquitin-conjugating enzyme family.</text>
</comment>
<dbReference type="PANTHER" id="PTHR24068">
    <property type="entry name" value="UBIQUITIN-CONJUGATING ENZYME E2"/>
    <property type="match status" value="1"/>
</dbReference>
<dbReference type="EMBL" id="JAPFFF010000005">
    <property type="protein sequence ID" value="KAK8888626.1"/>
    <property type="molecule type" value="Genomic_DNA"/>
</dbReference>
<feature type="active site" description="Glycyl thioester intermediate" evidence="3">
    <location>
        <position position="79"/>
    </location>
</feature>
<name>A0ABR2KBX2_9EUKA</name>
<evidence type="ECO:0000256" key="3">
    <source>
        <dbReference type="PROSITE-ProRule" id="PRU10133"/>
    </source>
</evidence>
<reference evidence="6 7" key="1">
    <citation type="submission" date="2024-04" db="EMBL/GenBank/DDBJ databases">
        <title>Tritrichomonas musculus Genome.</title>
        <authorList>
            <person name="Alves-Ferreira E."/>
            <person name="Grigg M."/>
            <person name="Lorenzi H."/>
            <person name="Galac M."/>
        </authorList>
    </citation>
    <scope>NUCLEOTIDE SEQUENCE [LARGE SCALE GENOMIC DNA]</scope>
    <source>
        <strain evidence="6 7">EAF2021</strain>
    </source>
</reference>
<keyword evidence="1" id="KW-0808">Transferase</keyword>
<feature type="domain" description="UBC core" evidence="5">
    <location>
        <begin position="1"/>
        <end position="141"/>
    </location>
</feature>
<keyword evidence="7" id="KW-1185">Reference proteome</keyword>
<dbReference type="Gene3D" id="3.10.110.10">
    <property type="entry name" value="Ubiquitin Conjugating Enzyme"/>
    <property type="match status" value="1"/>
</dbReference>